<reference evidence="1 2" key="1">
    <citation type="submission" date="2020-09" db="EMBL/GenBank/DDBJ databases">
        <title>De no assembly of potato wild relative species, Solanum commersonii.</title>
        <authorList>
            <person name="Cho K."/>
        </authorList>
    </citation>
    <scope>NUCLEOTIDE SEQUENCE [LARGE SCALE GENOMIC DNA]</scope>
    <source>
        <strain evidence="1">LZ3.2</strain>
        <tissue evidence="1">Leaf</tissue>
    </source>
</reference>
<dbReference type="AlphaFoldDB" id="A0A9J5X2S7"/>
<proteinExistence type="predicted"/>
<keyword evidence="2" id="KW-1185">Reference proteome</keyword>
<dbReference type="EMBL" id="JACXVP010000010">
    <property type="protein sequence ID" value="KAG5582258.1"/>
    <property type="molecule type" value="Genomic_DNA"/>
</dbReference>
<accession>A0A9J5X2S7</accession>
<evidence type="ECO:0000313" key="1">
    <source>
        <dbReference type="EMBL" id="KAG5582258.1"/>
    </source>
</evidence>
<comment type="caution">
    <text evidence="1">The sequence shown here is derived from an EMBL/GenBank/DDBJ whole genome shotgun (WGS) entry which is preliminary data.</text>
</comment>
<sequence>MIRYLISSITFLDGAQKKMEFVKNRWIKRHGTGHGRMGKLDRIQCECNEEASLFPQTFIIMLTRKWRMVLANNNHFLALCMI</sequence>
<name>A0A9J5X2S7_SOLCO</name>
<dbReference type="Proteomes" id="UP000824120">
    <property type="component" value="Chromosome 10"/>
</dbReference>
<organism evidence="1 2">
    <name type="scientific">Solanum commersonii</name>
    <name type="common">Commerson's wild potato</name>
    <name type="synonym">Commerson's nightshade</name>
    <dbReference type="NCBI Taxonomy" id="4109"/>
    <lineage>
        <taxon>Eukaryota</taxon>
        <taxon>Viridiplantae</taxon>
        <taxon>Streptophyta</taxon>
        <taxon>Embryophyta</taxon>
        <taxon>Tracheophyta</taxon>
        <taxon>Spermatophyta</taxon>
        <taxon>Magnoliopsida</taxon>
        <taxon>eudicotyledons</taxon>
        <taxon>Gunneridae</taxon>
        <taxon>Pentapetalae</taxon>
        <taxon>asterids</taxon>
        <taxon>lamiids</taxon>
        <taxon>Solanales</taxon>
        <taxon>Solanaceae</taxon>
        <taxon>Solanoideae</taxon>
        <taxon>Solaneae</taxon>
        <taxon>Solanum</taxon>
    </lineage>
</organism>
<evidence type="ECO:0000313" key="2">
    <source>
        <dbReference type="Proteomes" id="UP000824120"/>
    </source>
</evidence>
<gene>
    <name evidence="1" type="ORF">H5410_052885</name>
</gene>
<protein>
    <submittedName>
        <fullName evidence="1">Uncharacterized protein</fullName>
    </submittedName>
</protein>